<name>A0A0U5FN09_ASPCI</name>
<organism evidence="1 2">
    <name type="scientific">Aspergillus calidoustus</name>
    <dbReference type="NCBI Taxonomy" id="454130"/>
    <lineage>
        <taxon>Eukaryota</taxon>
        <taxon>Fungi</taxon>
        <taxon>Dikarya</taxon>
        <taxon>Ascomycota</taxon>
        <taxon>Pezizomycotina</taxon>
        <taxon>Eurotiomycetes</taxon>
        <taxon>Eurotiomycetidae</taxon>
        <taxon>Eurotiales</taxon>
        <taxon>Aspergillaceae</taxon>
        <taxon>Aspergillus</taxon>
        <taxon>Aspergillus subgen. Nidulantes</taxon>
    </lineage>
</organism>
<dbReference type="AlphaFoldDB" id="A0A0U5FN09"/>
<reference evidence="2" key="1">
    <citation type="journal article" date="2016" name="Genome Announc.">
        <title>Draft genome sequences of fungus Aspergillus calidoustus.</title>
        <authorList>
            <person name="Horn F."/>
            <person name="Linde J."/>
            <person name="Mattern D.J."/>
            <person name="Walther G."/>
            <person name="Guthke R."/>
            <person name="Scherlach K."/>
            <person name="Martin K."/>
            <person name="Brakhage A.A."/>
            <person name="Petzke L."/>
            <person name="Valiante V."/>
        </authorList>
    </citation>
    <scope>NUCLEOTIDE SEQUENCE [LARGE SCALE GENOMIC DNA]</scope>
    <source>
        <strain evidence="2">SF006504</strain>
    </source>
</reference>
<proteinExistence type="predicted"/>
<protein>
    <submittedName>
        <fullName evidence="1">Uncharacterized protein</fullName>
    </submittedName>
</protein>
<dbReference type="OrthoDB" id="2116590at2759"/>
<sequence>MLHLAEAAGLSRRIVALSWKIRSEPDAVIGGYAEAEGNGLGPFHFYYTSKLEDRYADLTPAGARLRAMRIENELSPCRLDAATALRAQRQGIEIGPLVVVMGSVRT</sequence>
<gene>
    <name evidence="1" type="ORF">ASPCAL00265</name>
</gene>
<keyword evidence="2" id="KW-1185">Reference proteome</keyword>
<dbReference type="EMBL" id="CDMC01000001">
    <property type="protein sequence ID" value="CEL00667.1"/>
    <property type="molecule type" value="Genomic_DNA"/>
</dbReference>
<evidence type="ECO:0000313" key="2">
    <source>
        <dbReference type="Proteomes" id="UP000054771"/>
    </source>
</evidence>
<accession>A0A0U5FN09</accession>
<evidence type="ECO:0000313" key="1">
    <source>
        <dbReference type="EMBL" id="CEL00667.1"/>
    </source>
</evidence>
<dbReference type="Proteomes" id="UP000054771">
    <property type="component" value="Unassembled WGS sequence"/>
</dbReference>